<accession>A0A0C3BW12</accession>
<dbReference type="PANTHER" id="PTHR23504:SF15">
    <property type="entry name" value="MAJOR FACILITATOR SUPERFAMILY (MFS) PROFILE DOMAIN-CONTAINING PROTEIN"/>
    <property type="match status" value="1"/>
</dbReference>
<gene>
    <name evidence="7" type="ORF">M413DRAFT_430711</name>
</gene>
<evidence type="ECO:0000256" key="4">
    <source>
        <dbReference type="ARBA" id="ARBA00022989"/>
    </source>
</evidence>
<feature type="transmembrane region" description="Helical" evidence="6">
    <location>
        <begin position="105"/>
        <end position="123"/>
    </location>
</feature>
<dbReference type="EMBL" id="KN831818">
    <property type="protein sequence ID" value="KIM35581.1"/>
    <property type="molecule type" value="Genomic_DNA"/>
</dbReference>
<reference evidence="7 8" key="1">
    <citation type="submission" date="2014-04" db="EMBL/GenBank/DDBJ databases">
        <authorList>
            <consortium name="DOE Joint Genome Institute"/>
            <person name="Kuo A."/>
            <person name="Gay G."/>
            <person name="Dore J."/>
            <person name="Kohler A."/>
            <person name="Nagy L.G."/>
            <person name="Floudas D."/>
            <person name="Copeland A."/>
            <person name="Barry K.W."/>
            <person name="Cichocki N."/>
            <person name="Veneault-Fourrey C."/>
            <person name="LaButti K."/>
            <person name="Lindquist E.A."/>
            <person name="Lipzen A."/>
            <person name="Lundell T."/>
            <person name="Morin E."/>
            <person name="Murat C."/>
            <person name="Sun H."/>
            <person name="Tunlid A."/>
            <person name="Henrissat B."/>
            <person name="Grigoriev I.V."/>
            <person name="Hibbett D.S."/>
            <person name="Martin F."/>
            <person name="Nordberg H.P."/>
            <person name="Cantor M.N."/>
            <person name="Hua S.X."/>
        </authorList>
    </citation>
    <scope>NUCLEOTIDE SEQUENCE [LARGE SCALE GENOMIC DNA]</scope>
    <source>
        <strain evidence="8">h7</strain>
    </source>
</reference>
<organism evidence="7 8">
    <name type="scientific">Hebeloma cylindrosporum</name>
    <dbReference type="NCBI Taxonomy" id="76867"/>
    <lineage>
        <taxon>Eukaryota</taxon>
        <taxon>Fungi</taxon>
        <taxon>Dikarya</taxon>
        <taxon>Basidiomycota</taxon>
        <taxon>Agaricomycotina</taxon>
        <taxon>Agaricomycetes</taxon>
        <taxon>Agaricomycetidae</taxon>
        <taxon>Agaricales</taxon>
        <taxon>Agaricineae</taxon>
        <taxon>Hymenogastraceae</taxon>
        <taxon>Hebeloma</taxon>
    </lineage>
</organism>
<evidence type="ECO:0000256" key="2">
    <source>
        <dbReference type="ARBA" id="ARBA00022448"/>
    </source>
</evidence>
<reference evidence="8" key="2">
    <citation type="submission" date="2015-01" db="EMBL/GenBank/DDBJ databases">
        <title>Evolutionary Origins and Diversification of the Mycorrhizal Mutualists.</title>
        <authorList>
            <consortium name="DOE Joint Genome Institute"/>
            <consortium name="Mycorrhizal Genomics Consortium"/>
            <person name="Kohler A."/>
            <person name="Kuo A."/>
            <person name="Nagy L.G."/>
            <person name="Floudas D."/>
            <person name="Copeland A."/>
            <person name="Barry K.W."/>
            <person name="Cichocki N."/>
            <person name="Veneault-Fourrey C."/>
            <person name="LaButti K."/>
            <person name="Lindquist E.A."/>
            <person name="Lipzen A."/>
            <person name="Lundell T."/>
            <person name="Morin E."/>
            <person name="Murat C."/>
            <person name="Riley R."/>
            <person name="Ohm R."/>
            <person name="Sun H."/>
            <person name="Tunlid A."/>
            <person name="Henrissat B."/>
            <person name="Grigoriev I.V."/>
            <person name="Hibbett D.S."/>
            <person name="Martin F."/>
        </authorList>
    </citation>
    <scope>NUCLEOTIDE SEQUENCE [LARGE SCALE GENOMIC DNA]</scope>
    <source>
        <strain evidence="8">h7</strain>
    </source>
</reference>
<evidence type="ECO:0000256" key="1">
    <source>
        <dbReference type="ARBA" id="ARBA00004141"/>
    </source>
</evidence>
<evidence type="ECO:0000256" key="5">
    <source>
        <dbReference type="ARBA" id="ARBA00023136"/>
    </source>
</evidence>
<feature type="transmembrane region" description="Helical" evidence="6">
    <location>
        <begin position="241"/>
        <end position="264"/>
    </location>
</feature>
<feature type="transmembrane region" description="Helical" evidence="6">
    <location>
        <begin position="405"/>
        <end position="423"/>
    </location>
</feature>
<feature type="transmembrane region" description="Helical" evidence="6">
    <location>
        <begin position="178"/>
        <end position="200"/>
    </location>
</feature>
<feature type="transmembrane region" description="Helical" evidence="6">
    <location>
        <begin position="284"/>
        <end position="303"/>
    </location>
</feature>
<evidence type="ECO:0000313" key="7">
    <source>
        <dbReference type="EMBL" id="KIM35581.1"/>
    </source>
</evidence>
<proteinExistence type="predicted"/>
<dbReference type="OrthoDB" id="419616at2759"/>
<dbReference type="Proteomes" id="UP000053424">
    <property type="component" value="Unassembled WGS sequence"/>
</dbReference>
<sequence>MDSAYDILVEESDPPLNSQSARQRRTPLPWVQVSIILLLHTCEPISSQSIYPYINELVGKLDVAHGDEPTIGYYAGWIESLFFAAEAMTVFQWSRVSGRVARKPVLILGMVGTILSMLFFGLSRTFSALVISRCLCGLLNGNIALGGTLGPIVGGSLTRPNDRFPKVFTNQFWKEYPYFLPCVASSGFVFGSLIITVLFFEEVGRLLLTPAMANRYSMNFILPDCAHMEAMEAQIRRHLTFPVLISIANYMSLALLDISLNALLPLFLHTPIPMGGLGLGPMRIGYVMGVYGTGTGAFQLLFLSKLVRRFGIRPVFIMCIATFIPAFLTFPFISLVAKQWGVCMRVWILVGCIFMFVTDSAPNRRSLGAINGLAQTAVSSARAVGPALSTSLFSFSIQYNVVGGYGVYTTLISLAGLAILLAVQLPRHR</sequence>
<keyword evidence="2" id="KW-0813">Transport</keyword>
<dbReference type="InterPro" id="IPR036259">
    <property type="entry name" value="MFS_trans_sf"/>
</dbReference>
<feature type="transmembrane region" description="Helical" evidence="6">
    <location>
        <begin position="315"/>
        <end position="333"/>
    </location>
</feature>
<comment type="subcellular location">
    <subcellularLocation>
        <location evidence="1">Membrane</location>
        <topology evidence="1">Multi-pass membrane protein</topology>
    </subcellularLocation>
</comment>
<protein>
    <recommendedName>
        <fullName evidence="9">Major facilitator superfamily (MFS) profile domain-containing protein</fullName>
    </recommendedName>
</protein>
<keyword evidence="8" id="KW-1185">Reference proteome</keyword>
<dbReference type="Gene3D" id="1.20.1250.20">
    <property type="entry name" value="MFS general substrate transporter like domains"/>
    <property type="match status" value="1"/>
</dbReference>
<keyword evidence="4 6" id="KW-1133">Transmembrane helix</keyword>
<keyword evidence="3 6" id="KW-0812">Transmembrane</keyword>
<dbReference type="HOGENOM" id="CLU_001265_54_6_1"/>
<dbReference type="GO" id="GO:0016020">
    <property type="term" value="C:membrane"/>
    <property type="evidence" value="ECO:0007669"/>
    <property type="project" value="UniProtKB-SubCell"/>
</dbReference>
<name>A0A0C3BW12_HEBCY</name>
<dbReference type="AlphaFoldDB" id="A0A0C3BW12"/>
<dbReference type="GO" id="GO:0022857">
    <property type="term" value="F:transmembrane transporter activity"/>
    <property type="evidence" value="ECO:0007669"/>
    <property type="project" value="InterPro"/>
</dbReference>
<dbReference type="PANTHER" id="PTHR23504">
    <property type="entry name" value="MAJOR FACILITATOR SUPERFAMILY DOMAIN-CONTAINING PROTEIN 10"/>
    <property type="match status" value="1"/>
</dbReference>
<evidence type="ECO:0000256" key="3">
    <source>
        <dbReference type="ARBA" id="ARBA00022692"/>
    </source>
</evidence>
<dbReference type="Pfam" id="PF07690">
    <property type="entry name" value="MFS_1"/>
    <property type="match status" value="1"/>
</dbReference>
<dbReference type="SUPFAM" id="SSF103473">
    <property type="entry name" value="MFS general substrate transporter"/>
    <property type="match status" value="1"/>
</dbReference>
<evidence type="ECO:0000256" key="6">
    <source>
        <dbReference type="SAM" id="Phobius"/>
    </source>
</evidence>
<keyword evidence="5 6" id="KW-0472">Membrane</keyword>
<evidence type="ECO:0000313" key="8">
    <source>
        <dbReference type="Proteomes" id="UP000053424"/>
    </source>
</evidence>
<evidence type="ECO:0008006" key="9">
    <source>
        <dbReference type="Google" id="ProtNLM"/>
    </source>
</evidence>
<dbReference type="InterPro" id="IPR011701">
    <property type="entry name" value="MFS"/>
</dbReference>